<keyword evidence="7" id="KW-0472">Membrane</keyword>
<evidence type="ECO:0000256" key="7">
    <source>
        <dbReference type="ARBA" id="ARBA00023136"/>
    </source>
</evidence>
<dbReference type="GO" id="GO:0061723">
    <property type="term" value="P:glycophagy"/>
    <property type="evidence" value="ECO:0007669"/>
    <property type="project" value="TreeGrafter"/>
</dbReference>
<dbReference type="AlphaFoldDB" id="A0A226N9P3"/>
<keyword evidence="5" id="KW-0256">Endoplasmic reticulum</keyword>
<evidence type="ECO:0000256" key="10">
    <source>
        <dbReference type="SAM" id="MobiDB-lite"/>
    </source>
</evidence>
<evidence type="ECO:0000313" key="11">
    <source>
        <dbReference type="EMBL" id="OXB64315.1"/>
    </source>
</evidence>
<protein>
    <submittedName>
        <fullName evidence="11">Uncharacterized protein</fullName>
    </submittedName>
</protein>
<evidence type="ECO:0000256" key="4">
    <source>
        <dbReference type="ARBA" id="ARBA00022448"/>
    </source>
</evidence>
<evidence type="ECO:0000256" key="9">
    <source>
        <dbReference type="ARBA" id="ARBA00024615"/>
    </source>
</evidence>
<accession>A0A226N9P3</accession>
<dbReference type="GO" id="GO:0061709">
    <property type="term" value="P:reticulophagy"/>
    <property type="evidence" value="ECO:0007669"/>
    <property type="project" value="TreeGrafter"/>
</dbReference>
<dbReference type="GO" id="GO:0043495">
    <property type="term" value="F:protein-membrane adaptor activity"/>
    <property type="evidence" value="ECO:0007669"/>
    <property type="project" value="TreeGrafter"/>
</dbReference>
<keyword evidence="4" id="KW-0813">Transport</keyword>
<evidence type="ECO:0000256" key="8">
    <source>
        <dbReference type="ARBA" id="ARBA00024479"/>
    </source>
</evidence>
<dbReference type="GO" id="GO:0061908">
    <property type="term" value="C:phagophore"/>
    <property type="evidence" value="ECO:0007669"/>
    <property type="project" value="TreeGrafter"/>
</dbReference>
<dbReference type="Proteomes" id="UP000198323">
    <property type="component" value="Unassembled WGS sequence"/>
</dbReference>
<comment type="catalytic activity">
    <reaction evidence="8">
        <text>a 1,2-diacyl-sn-glycero-3-phospho-L-serine(in) = a 1,2-diacyl-sn-glycero-3-phospho-L-serine(out)</text>
        <dbReference type="Rhea" id="RHEA:38663"/>
        <dbReference type="ChEBI" id="CHEBI:57262"/>
    </reaction>
</comment>
<dbReference type="GO" id="GO:0000045">
    <property type="term" value="P:autophagosome assembly"/>
    <property type="evidence" value="ECO:0007669"/>
    <property type="project" value="TreeGrafter"/>
</dbReference>
<dbReference type="STRING" id="9009.A0A226N9P3"/>
<evidence type="ECO:0000256" key="1">
    <source>
        <dbReference type="ARBA" id="ARBA00004406"/>
    </source>
</evidence>
<evidence type="ECO:0000256" key="6">
    <source>
        <dbReference type="ARBA" id="ARBA00023055"/>
    </source>
</evidence>
<feature type="region of interest" description="Disordered" evidence="10">
    <location>
        <begin position="119"/>
        <end position="146"/>
    </location>
</feature>
<proteinExistence type="inferred from homology"/>
<feature type="compositionally biased region" description="Polar residues" evidence="10">
    <location>
        <begin position="121"/>
        <end position="140"/>
    </location>
</feature>
<keyword evidence="12" id="KW-1185">Reference proteome</keyword>
<name>A0A226N9P3_CALSU</name>
<organism evidence="11 12">
    <name type="scientific">Callipepla squamata</name>
    <name type="common">Scaled quail</name>
    <dbReference type="NCBI Taxonomy" id="9009"/>
    <lineage>
        <taxon>Eukaryota</taxon>
        <taxon>Metazoa</taxon>
        <taxon>Chordata</taxon>
        <taxon>Craniata</taxon>
        <taxon>Vertebrata</taxon>
        <taxon>Euteleostomi</taxon>
        <taxon>Archelosauria</taxon>
        <taxon>Archosauria</taxon>
        <taxon>Dinosauria</taxon>
        <taxon>Saurischia</taxon>
        <taxon>Theropoda</taxon>
        <taxon>Coelurosauria</taxon>
        <taxon>Aves</taxon>
        <taxon>Neognathae</taxon>
        <taxon>Galloanserae</taxon>
        <taxon>Galliformes</taxon>
        <taxon>Odontophoridae</taxon>
        <taxon>Callipepla</taxon>
    </lineage>
</organism>
<reference evidence="11 12" key="1">
    <citation type="submission" date="2016-07" db="EMBL/GenBank/DDBJ databases">
        <title>Disparate Historic Effective Population Sizes Predicted by Modern Levels of Genome Diversity for the Scaled Quail (Callipepla squamata) and the Northern Bobwhite (Colinus virginianus): Inferences from First and Second Generation Draft Genome Assemblies for Sympatric New World Quail.</title>
        <authorList>
            <person name="Oldeschulte D.L."/>
            <person name="Halley Y.A."/>
            <person name="Bhattarai E.K."/>
            <person name="Brashear W.A."/>
            <person name="Hill J."/>
            <person name="Metz R.P."/>
            <person name="Johnson C.D."/>
            <person name="Rollins D."/>
            <person name="Peterson M.J."/>
            <person name="Bickhart D.M."/>
            <person name="Decker J.E."/>
            <person name="Seabury C.M."/>
        </authorList>
    </citation>
    <scope>NUCLEOTIDE SEQUENCE [LARGE SCALE GENOMIC DNA]</scope>
    <source>
        <strain evidence="11 12">Texas</strain>
        <tissue evidence="11">Leg muscle</tissue>
    </source>
</reference>
<dbReference type="InterPro" id="IPR026849">
    <property type="entry name" value="ATG2"/>
</dbReference>
<dbReference type="GO" id="GO:0000422">
    <property type="term" value="P:autophagy of mitochondrion"/>
    <property type="evidence" value="ECO:0007669"/>
    <property type="project" value="TreeGrafter"/>
</dbReference>
<dbReference type="GO" id="GO:0034045">
    <property type="term" value="C:phagophore assembly site membrane"/>
    <property type="evidence" value="ECO:0007669"/>
    <property type="project" value="UniProtKB-SubCell"/>
</dbReference>
<comment type="caution">
    <text evidence="11">The sequence shown here is derived from an EMBL/GenBank/DDBJ whole genome shotgun (WGS) entry which is preliminary data.</text>
</comment>
<sequence length="146" mass="16835">MELSLTLKQNEVLPGAKLDVDGQIDSIHLFLSPRQVHLLLDMVAAIAGPGKWTFCKCYMCIYVDRDLQDKQVSLVEKLCAESLSRIELSNKDRKNRPMQQEDEYRIQMELKRYLRKESLSAGASSEQSFYETETARTPSSRGKYKR</sequence>
<dbReference type="PANTHER" id="PTHR13190">
    <property type="entry name" value="AUTOPHAGY-RELATED 2, ISOFORM A"/>
    <property type="match status" value="1"/>
</dbReference>
<comment type="subcellular location">
    <subcellularLocation>
        <location evidence="1">Endoplasmic reticulum membrane</location>
        <topology evidence="1">Peripheral membrane protein</topology>
    </subcellularLocation>
    <subcellularLocation>
        <location evidence="2">Preautophagosomal structure membrane</location>
        <topology evidence="2">Peripheral membrane protein</topology>
    </subcellularLocation>
</comment>
<evidence type="ECO:0000313" key="12">
    <source>
        <dbReference type="Proteomes" id="UP000198323"/>
    </source>
</evidence>
<keyword evidence="6" id="KW-0445">Lipid transport</keyword>
<gene>
    <name evidence="11" type="ORF">ASZ78_010699</name>
</gene>
<dbReference type="EMBL" id="MCFN01000124">
    <property type="protein sequence ID" value="OXB64315.1"/>
    <property type="molecule type" value="Genomic_DNA"/>
</dbReference>
<dbReference type="PANTHER" id="PTHR13190:SF20">
    <property type="entry name" value="AUTOPHAGY-RELATED PROTEIN 2 HOMOLOG B"/>
    <property type="match status" value="1"/>
</dbReference>
<evidence type="ECO:0000256" key="5">
    <source>
        <dbReference type="ARBA" id="ARBA00022824"/>
    </source>
</evidence>
<evidence type="ECO:0000256" key="3">
    <source>
        <dbReference type="ARBA" id="ARBA00009714"/>
    </source>
</evidence>
<dbReference type="GO" id="GO:0032266">
    <property type="term" value="F:phosphatidylinositol-3-phosphate binding"/>
    <property type="evidence" value="ECO:0007669"/>
    <property type="project" value="TreeGrafter"/>
</dbReference>
<dbReference type="OrthoDB" id="18982at2759"/>
<dbReference type="GO" id="GO:0005789">
    <property type="term" value="C:endoplasmic reticulum membrane"/>
    <property type="evidence" value="ECO:0007669"/>
    <property type="project" value="UniProtKB-SubCell"/>
</dbReference>
<dbReference type="GO" id="GO:0006869">
    <property type="term" value="P:lipid transport"/>
    <property type="evidence" value="ECO:0007669"/>
    <property type="project" value="UniProtKB-KW"/>
</dbReference>
<comment type="similarity">
    <text evidence="3">Belongs to the ATG2 family.</text>
</comment>
<evidence type="ECO:0000256" key="2">
    <source>
        <dbReference type="ARBA" id="ARBA00004623"/>
    </source>
</evidence>
<comment type="catalytic activity">
    <reaction evidence="9">
        <text>a 1,2-diacyl-sn-glycero-3-phosphoethanolamine(in) = a 1,2-diacyl-sn-glycero-3-phosphoethanolamine(out)</text>
        <dbReference type="Rhea" id="RHEA:38895"/>
        <dbReference type="ChEBI" id="CHEBI:64612"/>
    </reaction>
</comment>
<dbReference type="GO" id="GO:0034727">
    <property type="term" value="P:piecemeal microautophagy of the nucleus"/>
    <property type="evidence" value="ECO:0007669"/>
    <property type="project" value="TreeGrafter"/>
</dbReference>